<evidence type="ECO:0000313" key="10">
    <source>
        <dbReference type="Proteomes" id="UP000316727"/>
    </source>
</evidence>
<dbReference type="Proteomes" id="UP000316727">
    <property type="component" value="Unassembled WGS sequence"/>
</dbReference>
<evidence type="ECO:0000256" key="3">
    <source>
        <dbReference type="ARBA" id="ARBA00022553"/>
    </source>
</evidence>
<reference evidence="9 10" key="1">
    <citation type="submission" date="2019-06" db="EMBL/GenBank/DDBJ databases">
        <title>A novel bacterium of genus Pontibacter, isolated from marine sediment.</title>
        <authorList>
            <person name="Huang H."/>
            <person name="Mo K."/>
            <person name="Hu Y."/>
        </authorList>
    </citation>
    <scope>NUCLEOTIDE SEQUENCE [LARGE SCALE GENOMIC DNA]</scope>
    <source>
        <strain evidence="9 10">HB172049</strain>
    </source>
</reference>
<dbReference type="PANTHER" id="PTHR43304:SF1">
    <property type="entry name" value="PAC DOMAIN-CONTAINING PROTEIN"/>
    <property type="match status" value="1"/>
</dbReference>
<feature type="domain" description="PAS" evidence="7">
    <location>
        <begin position="11"/>
        <end position="81"/>
    </location>
</feature>
<dbReference type="Pfam" id="PF13426">
    <property type="entry name" value="PAS_9"/>
    <property type="match status" value="1"/>
</dbReference>
<dbReference type="InterPro" id="IPR003594">
    <property type="entry name" value="HATPase_dom"/>
</dbReference>
<evidence type="ECO:0000259" key="8">
    <source>
        <dbReference type="PROSITE" id="PS50113"/>
    </source>
</evidence>
<dbReference type="InterPro" id="IPR036890">
    <property type="entry name" value="HATPase_C_sf"/>
</dbReference>
<dbReference type="PROSITE" id="PS50109">
    <property type="entry name" value="HIS_KIN"/>
    <property type="match status" value="1"/>
</dbReference>
<dbReference type="GO" id="GO:0006355">
    <property type="term" value="P:regulation of DNA-templated transcription"/>
    <property type="evidence" value="ECO:0007669"/>
    <property type="project" value="InterPro"/>
</dbReference>
<dbReference type="InterPro" id="IPR052162">
    <property type="entry name" value="Sensor_kinase/Photoreceptor"/>
</dbReference>
<dbReference type="InterPro" id="IPR035965">
    <property type="entry name" value="PAS-like_dom_sf"/>
</dbReference>
<dbReference type="PROSITE" id="PS50112">
    <property type="entry name" value="PAS"/>
    <property type="match status" value="4"/>
</dbReference>
<dbReference type="Pfam" id="PF02518">
    <property type="entry name" value="HATPase_c"/>
    <property type="match status" value="1"/>
</dbReference>
<feature type="domain" description="Histidine kinase" evidence="6">
    <location>
        <begin position="518"/>
        <end position="733"/>
    </location>
</feature>
<proteinExistence type="predicted"/>
<keyword evidence="5" id="KW-0418">Kinase</keyword>
<dbReference type="InterPro" id="IPR001610">
    <property type="entry name" value="PAC"/>
</dbReference>
<dbReference type="EMBL" id="VFRQ01000016">
    <property type="protein sequence ID" value="TPE41077.1"/>
    <property type="molecule type" value="Genomic_DNA"/>
</dbReference>
<dbReference type="PRINTS" id="PR00344">
    <property type="entry name" value="BCTRLSENSOR"/>
</dbReference>
<dbReference type="InterPro" id="IPR005467">
    <property type="entry name" value="His_kinase_dom"/>
</dbReference>
<evidence type="ECO:0000256" key="5">
    <source>
        <dbReference type="ARBA" id="ARBA00022777"/>
    </source>
</evidence>
<dbReference type="OrthoDB" id="9766459at2"/>
<dbReference type="InterPro" id="IPR000700">
    <property type="entry name" value="PAS-assoc_C"/>
</dbReference>
<dbReference type="AlphaFoldDB" id="A0A501W2P1"/>
<dbReference type="SUPFAM" id="SSF47384">
    <property type="entry name" value="Homodimeric domain of signal transducing histidine kinase"/>
    <property type="match status" value="1"/>
</dbReference>
<dbReference type="SMART" id="SM00387">
    <property type="entry name" value="HATPase_c"/>
    <property type="match status" value="1"/>
</dbReference>
<comment type="caution">
    <text evidence="9">The sequence shown here is derived from an EMBL/GenBank/DDBJ whole genome shotgun (WGS) entry which is preliminary data.</text>
</comment>
<dbReference type="SMART" id="SM00086">
    <property type="entry name" value="PAC"/>
    <property type="match status" value="3"/>
</dbReference>
<dbReference type="PROSITE" id="PS50113">
    <property type="entry name" value="PAC"/>
    <property type="match status" value="1"/>
</dbReference>
<dbReference type="GO" id="GO:0000155">
    <property type="term" value="F:phosphorelay sensor kinase activity"/>
    <property type="evidence" value="ECO:0007669"/>
    <property type="project" value="InterPro"/>
</dbReference>
<evidence type="ECO:0000256" key="4">
    <source>
        <dbReference type="ARBA" id="ARBA00022679"/>
    </source>
</evidence>
<dbReference type="InterPro" id="IPR013767">
    <property type="entry name" value="PAS_fold"/>
</dbReference>
<dbReference type="InterPro" id="IPR000014">
    <property type="entry name" value="PAS"/>
</dbReference>
<gene>
    <name evidence="9" type="ORF">FJM65_19755</name>
</gene>
<name>A0A501W2P1_9BACT</name>
<keyword evidence="10" id="KW-1185">Reference proteome</keyword>
<evidence type="ECO:0000256" key="1">
    <source>
        <dbReference type="ARBA" id="ARBA00000085"/>
    </source>
</evidence>
<dbReference type="EC" id="2.7.13.3" evidence="2"/>
<evidence type="ECO:0000259" key="6">
    <source>
        <dbReference type="PROSITE" id="PS50109"/>
    </source>
</evidence>
<dbReference type="Gene3D" id="3.30.450.20">
    <property type="entry name" value="PAS domain"/>
    <property type="match status" value="4"/>
</dbReference>
<feature type="domain" description="PAS" evidence="7">
    <location>
        <begin position="136"/>
        <end position="206"/>
    </location>
</feature>
<dbReference type="InterPro" id="IPR013656">
    <property type="entry name" value="PAS_4"/>
</dbReference>
<organism evidence="9 10">
    <name type="scientific">Pontibacter mangrovi</name>
    <dbReference type="NCBI Taxonomy" id="2589816"/>
    <lineage>
        <taxon>Bacteria</taxon>
        <taxon>Pseudomonadati</taxon>
        <taxon>Bacteroidota</taxon>
        <taxon>Cytophagia</taxon>
        <taxon>Cytophagales</taxon>
        <taxon>Hymenobacteraceae</taxon>
        <taxon>Pontibacter</taxon>
    </lineage>
</organism>
<protein>
    <recommendedName>
        <fullName evidence="2">histidine kinase</fullName>
        <ecNumber evidence="2">2.7.13.3</ecNumber>
    </recommendedName>
</protein>
<dbReference type="PANTHER" id="PTHR43304">
    <property type="entry name" value="PHYTOCHROME-LIKE PROTEIN CPH1"/>
    <property type="match status" value="1"/>
</dbReference>
<evidence type="ECO:0000259" key="7">
    <source>
        <dbReference type="PROSITE" id="PS50112"/>
    </source>
</evidence>
<keyword evidence="3" id="KW-0597">Phosphoprotein</keyword>
<dbReference type="InterPro" id="IPR036097">
    <property type="entry name" value="HisK_dim/P_sf"/>
</dbReference>
<dbReference type="Gene3D" id="3.30.565.10">
    <property type="entry name" value="Histidine kinase-like ATPase, C-terminal domain"/>
    <property type="match status" value="1"/>
</dbReference>
<feature type="domain" description="PAS" evidence="7">
    <location>
        <begin position="260"/>
        <end position="305"/>
    </location>
</feature>
<dbReference type="SUPFAM" id="SSF55785">
    <property type="entry name" value="PYP-like sensor domain (PAS domain)"/>
    <property type="match status" value="4"/>
</dbReference>
<feature type="domain" description="PAC" evidence="8">
    <location>
        <begin position="446"/>
        <end position="500"/>
    </location>
</feature>
<dbReference type="InterPro" id="IPR004358">
    <property type="entry name" value="Sig_transdc_His_kin-like_C"/>
</dbReference>
<dbReference type="NCBIfam" id="TIGR00229">
    <property type="entry name" value="sensory_box"/>
    <property type="match status" value="4"/>
</dbReference>
<sequence length="740" mass="84707">MKTLEPAGNNSNRFFLSILENSTDLISIIDPDGNYRFVTGAVMPLLGYMPEEIVGTDAFGYIHPDDQVILAAFLKTAVQHRVSLLPPFRHRVKDGTYQWIECSVVNMVSNAEIQGYVTNSRIITQQVQEAEKKKKSQAHYESLFYNHPDAVFELNREGVFIRVNKSVAKVLEYPEDEIIGSHFGRFVHQDFMPAATNAFVNTLQGKPGYLELSIVRGSGQVGLLGITVFPVVIADEVVSLQGIGKDITLQRRMEESHHEQSEILHSIMERIAESFYFLDHGWRYTYVNEYYASYMGKPKDELLGKVIWDLFPQARATRFHQECLRIAQTGLPASFEEMVPYRDNSIINFQLFPTARGIAVHFVDVTERRMEQDRLEKLALVASSSTTSVMIKDAQRRIEWVNNAFEHATGYTLQDCYGQINPEFLAGPQTDERTVKRMIRKMEAGKPFQGEILSYTKYGRKIWFFMQTTPVFDYHGKVSKFVSIRTDITERKEREEELVQVTRDLYHQNQDLKQFSYMVSHNLRAPAANLLGLSNLLGLVEKDPHLFHQTMKRVQESANQLDNVIRDMNQILSVRERGPDLLKEEVDVQLLLEELFASLRFSAHGFKYEVVAVGTDRFRVYANRVYLYEALKNILSNSIKFRKDTVPLWVRVRLTKNHKKTELQLQDNGIGLDVAAVKHDLFRLYKKFHKGYEGRGLGLFLAKTYLDAIGGHIRLEAKVGKGTLVTIKFSGQASESVSDG</sequence>
<dbReference type="SMART" id="SM00091">
    <property type="entry name" value="PAS"/>
    <property type="match status" value="4"/>
</dbReference>
<dbReference type="Pfam" id="PF00989">
    <property type="entry name" value="PAS"/>
    <property type="match status" value="1"/>
</dbReference>
<feature type="domain" description="PAS" evidence="7">
    <location>
        <begin position="374"/>
        <end position="445"/>
    </location>
</feature>
<evidence type="ECO:0000313" key="9">
    <source>
        <dbReference type="EMBL" id="TPE41077.1"/>
    </source>
</evidence>
<keyword evidence="4" id="KW-0808">Transferase</keyword>
<dbReference type="Pfam" id="PF08448">
    <property type="entry name" value="PAS_4"/>
    <property type="match status" value="2"/>
</dbReference>
<evidence type="ECO:0000256" key="2">
    <source>
        <dbReference type="ARBA" id="ARBA00012438"/>
    </source>
</evidence>
<dbReference type="SUPFAM" id="SSF55874">
    <property type="entry name" value="ATPase domain of HSP90 chaperone/DNA topoisomerase II/histidine kinase"/>
    <property type="match status" value="1"/>
</dbReference>
<accession>A0A501W2P1</accession>
<dbReference type="RefSeq" id="WP_140623828.1">
    <property type="nucleotide sequence ID" value="NZ_VFRQ01000016.1"/>
</dbReference>
<comment type="catalytic activity">
    <reaction evidence="1">
        <text>ATP + protein L-histidine = ADP + protein N-phospho-L-histidine.</text>
        <dbReference type="EC" id="2.7.13.3"/>
    </reaction>
</comment>
<dbReference type="Gene3D" id="1.10.287.130">
    <property type="match status" value="1"/>
</dbReference>
<dbReference type="CDD" id="cd00130">
    <property type="entry name" value="PAS"/>
    <property type="match status" value="4"/>
</dbReference>